<keyword evidence="3 7" id="KW-0223">Dioxygenase</keyword>
<comment type="cofactor">
    <cofactor evidence="1">
        <name>Fe(2+)</name>
        <dbReference type="ChEBI" id="CHEBI:29033"/>
    </cofactor>
</comment>
<dbReference type="InterPro" id="IPR005123">
    <property type="entry name" value="Oxoglu/Fe-dep_dioxygenase_dom"/>
</dbReference>
<evidence type="ECO:0000313" key="8">
    <source>
        <dbReference type="Proteomes" id="UP001596303"/>
    </source>
</evidence>
<accession>A0ABW1S9V4</accession>
<dbReference type="PANTHER" id="PTHR16557:SF2">
    <property type="entry name" value="NUCLEIC ACID DIOXYGENASE ALKBH1"/>
    <property type="match status" value="1"/>
</dbReference>
<evidence type="ECO:0000256" key="3">
    <source>
        <dbReference type="ARBA" id="ARBA00022964"/>
    </source>
</evidence>
<evidence type="ECO:0000259" key="6">
    <source>
        <dbReference type="PROSITE" id="PS51471"/>
    </source>
</evidence>
<gene>
    <name evidence="7" type="ORF">ACFQDM_07790</name>
</gene>
<dbReference type="SUPFAM" id="SSF51197">
    <property type="entry name" value="Clavaminate synthase-like"/>
    <property type="match status" value="1"/>
</dbReference>
<evidence type="ECO:0000313" key="7">
    <source>
        <dbReference type="EMBL" id="MFC6197974.1"/>
    </source>
</evidence>
<dbReference type="InterPro" id="IPR027450">
    <property type="entry name" value="AlkB-like"/>
</dbReference>
<dbReference type="Pfam" id="PF13532">
    <property type="entry name" value="2OG-FeII_Oxy_2"/>
    <property type="match status" value="1"/>
</dbReference>
<keyword evidence="2" id="KW-0479">Metal-binding</keyword>
<reference evidence="8" key="1">
    <citation type="journal article" date="2019" name="Int. J. Syst. Evol. Microbiol.">
        <title>The Global Catalogue of Microorganisms (GCM) 10K type strain sequencing project: providing services to taxonomists for standard genome sequencing and annotation.</title>
        <authorList>
            <consortium name="The Broad Institute Genomics Platform"/>
            <consortium name="The Broad Institute Genome Sequencing Center for Infectious Disease"/>
            <person name="Wu L."/>
            <person name="Ma J."/>
        </authorList>
    </citation>
    <scope>NUCLEOTIDE SEQUENCE [LARGE SCALE GENOMIC DNA]</scope>
    <source>
        <strain evidence="8">CGMCC-1.15741</strain>
    </source>
</reference>
<comment type="caution">
    <text evidence="7">The sequence shown here is derived from an EMBL/GenBank/DDBJ whole genome shotgun (WGS) entry which is preliminary data.</text>
</comment>
<keyword evidence="4" id="KW-0560">Oxidoreductase</keyword>
<name>A0ABW1S9V4_9PROT</name>
<evidence type="ECO:0000256" key="2">
    <source>
        <dbReference type="ARBA" id="ARBA00022723"/>
    </source>
</evidence>
<keyword evidence="8" id="KW-1185">Reference proteome</keyword>
<protein>
    <submittedName>
        <fullName evidence="7">Alpha-ketoglutarate-dependent dioxygenase AlkB</fullName>
    </submittedName>
</protein>
<dbReference type="PROSITE" id="PS51471">
    <property type="entry name" value="FE2OG_OXY"/>
    <property type="match status" value="1"/>
</dbReference>
<sequence>MEIRPNGAQLFSGYLNRAAQESLRDDIRDLVALAPLYRPTMPGSGKPLSVRMSNAGEVGWVSDQTGYRYQPRHPVTGTPWPDIPDSLLTIWTELVAQPHARPDACLINFYDPSARMGLHQDRDEQDFSCPVLSISLGDDALFRLGGTTRRGKTQSFRLRSGDIMLLAGEDRLAYHGIDRIYPATSSLLKQGGRINITMRKAL</sequence>
<dbReference type="Proteomes" id="UP001596303">
    <property type="component" value="Unassembled WGS sequence"/>
</dbReference>
<evidence type="ECO:0000256" key="1">
    <source>
        <dbReference type="ARBA" id="ARBA00001954"/>
    </source>
</evidence>
<evidence type="ECO:0000256" key="4">
    <source>
        <dbReference type="ARBA" id="ARBA00023002"/>
    </source>
</evidence>
<dbReference type="InterPro" id="IPR037151">
    <property type="entry name" value="AlkB-like_sf"/>
</dbReference>
<evidence type="ECO:0000256" key="5">
    <source>
        <dbReference type="ARBA" id="ARBA00023004"/>
    </source>
</evidence>
<keyword evidence="5" id="KW-0408">Iron</keyword>
<dbReference type="InterPro" id="IPR004574">
    <property type="entry name" value="Alkb"/>
</dbReference>
<dbReference type="Gene3D" id="2.60.120.590">
    <property type="entry name" value="Alpha-ketoglutarate-dependent dioxygenase AlkB-like"/>
    <property type="match status" value="1"/>
</dbReference>
<dbReference type="PANTHER" id="PTHR16557">
    <property type="entry name" value="ALKYLATED DNA REPAIR PROTEIN ALKB-RELATED"/>
    <property type="match status" value="1"/>
</dbReference>
<feature type="domain" description="Fe2OG dioxygenase" evidence="6">
    <location>
        <begin position="101"/>
        <end position="202"/>
    </location>
</feature>
<organism evidence="7 8">
    <name type="scientific">Ponticaulis profundi</name>
    <dbReference type="NCBI Taxonomy" id="2665222"/>
    <lineage>
        <taxon>Bacteria</taxon>
        <taxon>Pseudomonadati</taxon>
        <taxon>Pseudomonadota</taxon>
        <taxon>Alphaproteobacteria</taxon>
        <taxon>Hyphomonadales</taxon>
        <taxon>Hyphomonadaceae</taxon>
        <taxon>Ponticaulis</taxon>
    </lineage>
</organism>
<dbReference type="GO" id="GO:0051213">
    <property type="term" value="F:dioxygenase activity"/>
    <property type="evidence" value="ECO:0007669"/>
    <property type="project" value="UniProtKB-KW"/>
</dbReference>
<dbReference type="RefSeq" id="WP_377377668.1">
    <property type="nucleotide sequence ID" value="NZ_JBHSSW010000009.1"/>
</dbReference>
<proteinExistence type="predicted"/>
<dbReference type="EMBL" id="JBHSSW010000009">
    <property type="protein sequence ID" value="MFC6197974.1"/>
    <property type="molecule type" value="Genomic_DNA"/>
</dbReference>